<dbReference type="Pfam" id="PF00563">
    <property type="entry name" value="EAL"/>
    <property type="match status" value="1"/>
</dbReference>
<dbReference type="PROSITE" id="PS50112">
    <property type="entry name" value="PAS"/>
    <property type="match status" value="2"/>
</dbReference>
<dbReference type="SMART" id="SM00052">
    <property type="entry name" value="EAL"/>
    <property type="match status" value="1"/>
</dbReference>
<dbReference type="NCBIfam" id="TIGR00229">
    <property type="entry name" value="sensory_box"/>
    <property type="match status" value="2"/>
</dbReference>
<evidence type="ECO:0008006" key="7">
    <source>
        <dbReference type="Google" id="ProtNLM"/>
    </source>
</evidence>
<dbReference type="InterPro" id="IPR001610">
    <property type="entry name" value="PAC"/>
</dbReference>
<accession>A0ABP9LIP5</accession>
<keyword evidence="1" id="KW-0472">Membrane</keyword>
<keyword evidence="1" id="KW-1133">Transmembrane helix</keyword>
<dbReference type="CDD" id="cd00130">
    <property type="entry name" value="PAS"/>
    <property type="match status" value="2"/>
</dbReference>
<dbReference type="InterPro" id="IPR052155">
    <property type="entry name" value="Biofilm_reg_signaling"/>
</dbReference>
<keyword evidence="6" id="KW-1185">Reference proteome</keyword>
<dbReference type="InterPro" id="IPR035965">
    <property type="entry name" value="PAS-like_dom_sf"/>
</dbReference>
<evidence type="ECO:0000313" key="5">
    <source>
        <dbReference type="EMBL" id="GAA5077008.1"/>
    </source>
</evidence>
<dbReference type="PANTHER" id="PTHR44757:SF2">
    <property type="entry name" value="BIOFILM ARCHITECTURE MAINTENANCE PROTEIN MBAA"/>
    <property type="match status" value="1"/>
</dbReference>
<evidence type="ECO:0000256" key="1">
    <source>
        <dbReference type="SAM" id="Phobius"/>
    </source>
</evidence>
<dbReference type="CDD" id="cd18773">
    <property type="entry name" value="PDC1_HK_sensor"/>
    <property type="match status" value="1"/>
</dbReference>
<dbReference type="SUPFAM" id="SSF55785">
    <property type="entry name" value="PYP-like sensor domain (PAS domain)"/>
    <property type="match status" value="2"/>
</dbReference>
<dbReference type="InterPro" id="IPR013655">
    <property type="entry name" value="PAS_fold_3"/>
</dbReference>
<feature type="domain" description="PAC" evidence="3">
    <location>
        <begin position="370"/>
        <end position="421"/>
    </location>
</feature>
<dbReference type="InterPro" id="IPR043128">
    <property type="entry name" value="Rev_trsase/Diguanyl_cyclase"/>
</dbReference>
<name>A0ABP9LIP5_9GAMM</name>
<evidence type="ECO:0000259" key="3">
    <source>
        <dbReference type="PROSITE" id="PS50113"/>
    </source>
</evidence>
<gene>
    <name evidence="5" type="ORF">GCM10025759_22450</name>
</gene>
<dbReference type="SMART" id="SM00267">
    <property type="entry name" value="GGDEF"/>
    <property type="match status" value="1"/>
</dbReference>
<dbReference type="Gene3D" id="3.20.20.450">
    <property type="entry name" value="EAL domain"/>
    <property type="match status" value="1"/>
</dbReference>
<reference evidence="6" key="1">
    <citation type="journal article" date="2019" name="Int. J. Syst. Evol. Microbiol.">
        <title>The Global Catalogue of Microorganisms (GCM) 10K type strain sequencing project: providing services to taxonomists for standard genome sequencing and annotation.</title>
        <authorList>
            <consortium name="The Broad Institute Genomics Platform"/>
            <consortium name="The Broad Institute Genome Sequencing Center for Infectious Disease"/>
            <person name="Wu L."/>
            <person name="Ma J."/>
        </authorList>
    </citation>
    <scope>NUCLEOTIDE SEQUENCE [LARGE SCALE GENOMIC DNA]</scope>
    <source>
        <strain evidence="6">JCM 19212</strain>
    </source>
</reference>
<evidence type="ECO:0000259" key="2">
    <source>
        <dbReference type="PROSITE" id="PS50112"/>
    </source>
</evidence>
<dbReference type="Pfam" id="PF00989">
    <property type="entry name" value="PAS"/>
    <property type="match status" value="1"/>
</dbReference>
<dbReference type="RefSeq" id="WP_158985156.1">
    <property type="nucleotide sequence ID" value="NZ_BAABKY010000002.1"/>
</dbReference>
<dbReference type="InterPro" id="IPR000160">
    <property type="entry name" value="GGDEF_dom"/>
</dbReference>
<dbReference type="EMBL" id="BAABKY010000002">
    <property type="protein sequence ID" value="GAA5077008.1"/>
    <property type="molecule type" value="Genomic_DNA"/>
</dbReference>
<dbReference type="CDD" id="cd12915">
    <property type="entry name" value="PDC2_DGC_like"/>
    <property type="match status" value="1"/>
</dbReference>
<dbReference type="InterPro" id="IPR000700">
    <property type="entry name" value="PAS-assoc_C"/>
</dbReference>
<dbReference type="InterPro" id="IPR001633">
    <property type="entry name" value="EAL_dom"/>
</dbReference>
<proteinExistence type="predicted"/>
<feature type="domain" description="EAL" evidence="4">
    <location>
        <begin position="710"/>
        <end position="964"/>
    </location>
</feature>
<dbReference type="PROSITE" id="PS50113">
    <property type="entry name" value="PAC"/>
    <property type="match status" value="1"/>
</dbReference>
<dbReference type="PANTHER" id="PTHR44757">
    <property type="entry name" value="DIGUANYLATE CYCLASE DGCP"/>
    <property type="match status" value="1"/>
</dbReference>
<dbReference type="CDD" id="cd01948">
    <property type="entry name" value="EAL"/>
    <property type="match status" value="1"/>
</dbReference>
<dbReference type="InterPro" id="IPR000014">
    <property type="entry name" value="PAS"/>
</dbReference>
<protein>
    <recommendedName>
        <fullName evidence="7">EAL domain-containing protein</fullName>
    </recommendedName>
</protein>
<dbReference type="InterPro" id="IPR013767">
    <property type="entry name" value="PAS_fold"/>
</dbReference>
<dbReference type="Gene3D" id="3.30.70.270">
    <property type="match status" value="1"/>
</dbReference>
<dbReference type="PROSITE" id="PS50883">
    <property type="entry name" value="EAL"/>
    <property type="match status" value="1"/>
</dbReference>
<dbReference type="InterPro" id="IPR029787">
    <property type="entry name" value="Nucleotide_cyclase"/>
</dbReference>
<evidence type="ECO:0000259" key="4">
    <source>
        <dbReference type="PROSITE" id="PS50883"/>
    </source>
</evidence>
<feature type="domain" description="PAS" evidence="2">
    <location>
        <begin position="422"/>
        <end position="486"/>
    </location>
</feature>
<dbReference type="InterPro" id="IPR035919">
    <property type="entry name" value="EAL_sf"/>
</dbReference>
<dbReference type="Proteomes" id="UP001501083">
    <property type="component" value="Unassembled WGS sequence"/>
</dbReference>
<dbReference type="Gene3D" id="3.30.450.20">
    <property type="entry name" value="PAS domain"/>
    <property type="match status" value="4"/>
</dbReference>
<feature type="domain" description="PAS" evidence="2">
    <location>
        <begin position="320"/>
        <end position="367"/>
    </location>
</feature>
<dbReference type="SMART" id="SM00091">
    <property type="entry name" value="PAS"/>
    <property type="match status" value="2"/>
</dbReference>
<keyword evidence="1" id="KW-0812">Transmembrane</keyword>
<sequence length="980" mass="108595">MLSFGLVLGAVLAIALLYVAFADHRNRLAAAEQQNLALTAGAKRLVWLELRNLERAMRGIADDAQRLSEEAPERAVRLTAQSIAGVAQRQHELESIVLTDADGRALTPGRGDANLRRWPDMRTPQSGQAMVLGPLERRAGHWLLPLATPMRDGRWILARLHTGELQGLIDDLDTGRTRLIQLTQDDGHILADSRGVAHTGQRGAQPTPTATQSANHRVTDLHDGVTRMTTSGTAPDYPIVVSVGSSRAAVLAPWWRLVIAGLGLYALFGIGLAYLVRVLHRNAHHNAALVARLTETADGLRRAQELGRTGSWTANRSGTIHWSDRVSDLLGLDRVDVAGTVEEFYALVHPDDRERVMAQFAEAWRSGEPYSIDHRLVSPDGRMRWITTRGAAISGPEGTAEMAGTVLDITDRMDAQQRLEATELRYRLLFERNPLPFWVFDVATLRFVEVNEAACAQYGYTREEFLAMTILDIRPPEHRDSVLEDLVGHELGQQEQIRVWIHRRKDGRLLEVRVHAISIDLQGRECRLVLAENVTERMGQQRELAYRASHDMTSGLPNADALAQRVDAMPPGDCRVACIQLRGLELIEDSLGREAGHETLRAMATRIARLGERYGASGHVRADEFALVVCPAGEWDSALDLLQQELARPIPGEDTLHRLESWIGVCDLRAGENGSAQAIANAGLAAHVARTERRAVVVFEPGMARHASDRLLLAGRVHRAIDMEEFELHYQIVWDVAKGAAVGLETLIRWPQHDGGFVPPSEFIGLCEDTGLIVPLGRWTLREAAAAQRTLADSGLGHLSVAVNVSLMQFLDGDVAHDIEHVLQEFGLQRGALHIELTESVLMTRPEQALETLRTLQRQGVCISLDDFGTGYSSMSYLKQLPLDAIKIDRSFVRDVHRDERNASICEALLALGHGLGLKVIGEGVETQEQFEWLRRHRCDQVQGYGIHRPAPLAETIAHLRDTDAWIDGPWRAPEAAERR</sequence>
<dbReference type="SUPFAM" id="SSF55073">
    <property type="entry name" value="Nucleotide cyclase"/>
    <property type="match status" value="1"/>
</dbReference>
<comment type="caution">
    <text evidence="5">The sequence shown here is derived from an EMBL/GenBank/DDBJ whole genome shotgun (WGS) entry which is preliminary data.</text>
</comment>
<dbReference type="SUPFAM" id="SSF141868">
    <property type="entry name" value="EAL domain-like"/>
    <property type="match status" value="1"/>
</dbReference>
<dbReference type="Gene3D" id="2.10.70.100">
    <property type="match status" value="1"/>
</dbReference>
<organism evidence="5 6">
    <name type="scientific">Lysobacter panacisoli</name>
    <dbReference type="NCBI Taxonomy" id="1255263"/>
    <lineage>
        <taxon>Bacteria</taxon>
        <taxon>Pseudomonadati</taxon>
        <taxon>Pseudomonadota</taxon>
        <taxon>Gammaproteobacteria</taxon>
        <taxon>Lysobacterales</taxon>
        <taxon>Lysobacteraceae</taxon>
        <taxon>Lysobacter</taxon>
    </lineage>
</organism>
<dbReference type="SMART" id="SM00086">
    <property type="entry name" value="PAC"/>
    <property type="match status" value="2"/>
</dbReference>
<dbReference type="Pfam" id="PF08447">
    <property type="entry name" value="PAS_3"/>
    <property type="match status" value="1"/>
</dbReference>
<feature type="transmembrane region" description="Helical" evidence="1">
    <location>
        <begin position="254"/>
        <end position="276"/>
    </location>
</feature>
<evidence type="ECO:0000313" key="6">
    <source>
        <dbReference type="Proteomes" id="UP001501083"/>
    </source>
</evidence>